<dbReference type="GeneID" id="30148248"/>
<dbReference type="Proteomes" id="UP000094336">
    <property type="component" value="Unassembled WGS sequence"/>
</dbReference>
<name>A0A1E3QU76_9ASCO</name>
<keyword evidence="1" id="KW-0732">Signal</keyword>
<organism evidence="2 3">
    <name type="scientific">Babjeviella inositovora NRRL Y-12698</name>
    <dbReference type="NCBI Taxonomy" id="984486"/>
    <lineage>
        <taxon>Eukaryota</taxon>
        <taxon>Fungi</taxon>
        <taxon>Dikarya</taxon>
        <taxon>Ascomycota</taxon>
        <taxon>Saccharomycotina</taxon>
        <taxon>Pichiomycetes</taxon>
        <taxon>Serinales incertae sedis</taxon>
        <taxon>Babjeviella</taxon>
    </lineage>
</organism>
<sequence length="123" mass="14325">MPAFDDARLGSRHSKQKPHVSRMVLVWLGAWALFLLHVTDDTAQESNFQTVANPTLLPYWLLLSWSLSGCYEDAHKRVHISENRRRAEILYQAVTDNWRVDAHVHRIPFVTWCLYHPYDLIGG</sequence>
<dbReference type="RefSeq" id="XP_018985815.1">
    <property type="nucleotide sequence ID" value="XM_019130395.1"/>
</dbReference>
<dbReference type="AlphaFoldDB" id="A0A1E3QU76"/>
<protein>
    <submittedName>
        <fullName evidence="2">Uncharacterized protein</fullName>
    </submittedName>
</protein>
<keyword evidence="3" id="KW-1185">Reference proteome</keyword>
<feature type="signal peptide" evidence="1">
    <location>
        <begin position="1"/>
        <end position="43"/>
    </location>
</feature>
<reference evidence="3" key="1">
    <citation type="submission" date="2016-05" db="EMBL/GenBank/DDBJ databases">
        <title>Comparative genomics of biotechnologically important yeasts.</title>
        <authorList>
            <consortium name="DOE Joint Genome Institute"/>
            <person name="Riley R."/>
            <person name="Haridas S."/>
            <person name="Wolfe K.H."/>
            <person name="Lopes M.R."/>
            <person name="Hittinger C.T."/>
            <person name="Goker M."/>
            <person name="Salamov A."/>
            <person name="Wisecaver J."/>
            <person name="Long T.M."/>
            <person name="Aerts A.L."/>
            <person name="Barry K."/>
            <person name="Choi C."/>
            <person name="Clum A."/>
            <person name="Coughlan A.Y."/>
            <person name="Deshpande S."/>
            <person name="Douglass A.P."/>
            <person name="Hanson S.J."/>
            <person name="Klenk H.-P."/>
            <person name="Labutti K."/>
            <person name="Lapidus A."/>
            <person name="Lindquist E."/>
            <person name="Lipzen A."/>
            <person name="Meier-Kolthoff J.P."/>
            <person name="Ohm R.A."/>
            <person name="Otillar R.P."/>
            <person name="Pangilinan J."/>
            <person name="Peng Y."/>
            <person name="Rokas A."/>
            <person name="Rosa C.A."/>
            <person name="Scheuner C."/>
            <person name="Sibirny A.A."/>
            <person name="Slot J.C."/>
            <person name="Stielow J.B."/>
            <person name="Sun H."/>
            <person name="Kurtzman C.P."/>
            <person name="Blackwell M."/>
            <person name="Grigoriev I.V."/>
            <person name="Jeffries T.W."/>
        </authorList>
    </citation>
    <scope>NUCLEOTIDE SEQUENCE [LARGE SCALE GENOMIC DNA]</scope>
    <source>
        <strain evidence="3">NRRL Y-12698</strain>
    </source>
</reference>
<accession>A0A1E3QU76</accession>
<feature type="chain" id="PRO_5009134399" evidence="1">
    <location>
        <begin position="44"/>
        <end position="123"/>
    </location>
</feature>
<dbReference type="EMBL" id="KV454429">
    <property type="protein sequence ID" value="ODQ80487.1"/>
    <property type="molecule type" value="Genomic_DNA"/>
</dbReference>
<evidence type="ECO:0000313" key="2">
    <source>
        <dbReference type="EMBL" id="ODQ80487.1"/>
    </source>
</evidence>
<gene>
    <name evidence="2" type="ORF">BABINDRAFT_166109</name>
</gene>
<proteinExistence type="predicted"/>
<evidence type="ECO:0000313" key="3">
    <source>
        <dbReference type="Proteomes" id="UP000094336"/>
    </source>
</evidence>
<evidence type="ECO:0000256" key="1">
    <source>
        <dbReference type="SAM" id="SignalP"/>
    </source>
</evidence>